<dbReference type="AlphaFoldDB" id="A0AAD5RFX3"/>
<comment type="caution">
    <text evidence="1">The sequence shown here is derived from an EMBL/GenBank/DDBJ whole genome shotgun (WGS) entry which is preliminary data.</text>
</comment>
<organism evidence="1 2">
    <name type="scientific">Zalerion maritima</name>
    <dbReference type="NCBI Taxonomy" id="339359"/>
    <lineage>
        <taxon>Eukaryota</taxon>
        <taxon>Fungi</taxon>
        <taxon>Dikarya</taxon>
        <taxon>Ascomycota</taxon>
        <taxon>Pezizomycotina</taxon>
        <taxon>Sordariomycetes</taxon>
        <taxon>Lulworthiomycetidae</taxon>
        <taxon>Lulworthiales</taxon>
        <taxon>Lulworthiaceae</taxon>
        <taxon>Zalerion</taxon>
    </lineage>
</organism>
<protein>
    <submittedName>
        <fullName evidence="1">Uncharacterized protein</fullName>
    </submittedName>
</protein>
<dbReference type="EMBL" id="JAKWBI020000956">
    <property type="protein sequence ID" value="KAJ2891890.1"/>
    <property type="molecule type" value="Genomic_DNA"/>
</dbReference>
<evidence type="ECO:0000313" key="1">
    <source>
        <dbReference type="EMBL" id="KAJ2891890.1"/>
    </source>
</evidence>
<accession>A0AAD5RFX3</accession>
<gene>
    <name evidence="1" type="ORF">MKZ38_010588</name>
</gene>
<keyword evidence="2" id="KW-1185">Reference proteome</keyword>
<dbReference type="Proteomes" id="UP001201980">
    <property type="component" value="Unassembled WGS sequence"/>
</dbReference>
<sequence length="230" mass="25025">MPSPSTSPPAIDGRLLPTTQRDLLALQIVTFAFVDEPPLASQPIRSFRRYLAIVYLHHDTGLDCPINGAAAESLGGPAMALRLHRDFLFFLPIDATKKLNNPGTPQKIRKESNGRAAWYITQDVTFSASFLAPHSPYVVSNAGGFGREGVEETCCWRIPPATCVDCHKKGVQKQIPLSGMGKSWDGCDACGEVFVPRLYTIDKPFKVLRSVLGDPGHCSHTSSNKSCTIA</sequence>
<evidence type="ECO:0000313" key="2">
    <source>
        <dbReference type="Proteomes" id="UP001201980"/>
    </source>
</evidence>
<proteinExistence type="predicted"/>
<reference evidence="1" key="1">
    <citation type="submission" date="2022-07" db="EMBL/GenBank/DDBJ databases">
        <title>Draft genome sequence of Zalerion maritima ATCC 34329, a (micro)plastics degrading marine fungus.</title>
        <authorList>
            <person name="Paco A."/>
            <person name="Goncalves M.F.M."/>
            <person name="Rocha-Santos T.A.P."/>
            <person name="Alves A."/>
        </authorList>
    </citation>
    <scope>NUCLEOTIDE SEQUENCE</scope>
    <source>
        <strain evidence="1">ATCC 34329</strain>
    </source>
</reference>
<name>A0AAD5RFX3_9PEZI</name>